<dbReference type="VEuPathDB" id="FungiDB:Z520_00787"/>
<dbReference type="Pfam" id="PF04371">
    <property type="entry name" value="PAD_porph"/>
    <property type="match status" value="1"/>
</dbReference>
<accession>A0A0D2KKS5</accession>
<evidence type="ECO:0000256" key="1">
    <source>
        <dbReference type="ARBA" id="ARBA00022801"/>
    </source>
</evidence>
<keyword evidence="4" id="KW-1185">Reference proteome</keyword>
<evidence type="ECO:0000313" key="3">
    <source>
        <dbReference type="EMBL" id="KIY04095.1"/>
    </source>
</evidence>
<dbReference type="EMBL" id="KN848062">
    <property type="protein sequence ID" value="KIY04095.1"/>
    <property type="molecule type" value="Genomic_DNA"/>
</dbReference>
<dbReference type="GO" id="GO:0009446">
    <property type="term" value="P:putrescine biosynthetic process"/>
    <property type="evidence" value="ECO:0007669"/>
    <property type="project" value="InterPro"/>
</dbReference>
<reference evidence="3 4" key="1">
    <citation type="submission" date="2015-01" db="EMBL/GenBank/DDBJ databases">
        <title>The Genome Sequence of Fonsecaea multimorphosa CBS 102226.</title>
        <authorList>
            <consortium name="The Broad Institute Genomics Platform"/>
            <person name="Cuomo C."/>
            <person name="de Hoog S."/>
            <person name="Gorbushina A."/>
            <person name="Stielow B."/>
            <person name="Teixiera M."/>
            <person name="Abouelleil A."/>
            <person name="Chapman S.B."/>
            <person name="Priest M."/>
            <person name="Young S.K."/>
            <person name="Wortman J."/>
            <person name="Nusbaum C."/>
            <person name="Birren B."/>
        </authorList>
    </citation>
    <scope>NUCLEOTIDE SEQUENCE [LARGE SCALE GENOMIC DNA]</scope>
    <source>
        <strain evidence="3 4">CBS 102226</strain>
    </source>
</reference>
<dbReference type="PANTHER" id="PTHR31377">
    <property type="entry name" value="AGMATINE DEIMINASE-RELATED"/>
    <property type="match status" value="1"/>
</dbReference>
<dbReference type="InterPro" id="IPR007466">
    <property type="entry name" value="Peptidyl-Arg-deiminase_porph"/>
</dbReference>
<dbReference type="RefSeq" id="XP_016638217.1">
    <property type="nucleotide sequence ID" value="XM_016771307.1"/>
</dbReference>
<dbReference type="GO" id="GO:0047632">
    <property type="term" value="F:agmatine deiminase activity"/>
    <property type="evidence" value="ECO:0007669"/>
    <property type="project" value="TreeGrafter"/>
</dbReference>
<dbReference type="Gene3D" id="3.75.10.10">
    <property type="entry name" value="L-arginine/glycine Amidinotransferase, Chain A"/>
    <property type="match status" value="1"/>
</dbReference>
<proteinExistence type="predicted"/>
<dbReference type="GeneID" id="27706533"/>
<dbReference type="SUPFAM" id="SSF55909">
    <property type="entry name" value="Pentein"/>
    <property type="match status" value="1"/>
</dbReference>
<gene>
    <name evidence="3" type="ORF">Z520_00787</name>
</gene>
<feature type="region of interest" description="Disordered" evidence="2">
    <location>
        <begin position="1"/>
        <end position="27"/>
    </location>
</feature>
<dbReference type="Proteomes" id="UP000053411">
    <property type="component" value="Unassembled WGS sequence"/>
</dbReference>
<evidence type="ECO:0008006" key="5">
    <source>
        <dbReference type="Google" id="ProtNLM"/>
    </source>
</evidence>
<keyword evidence="1" id="KW-0378">Hydrolase</keyword>
<dbReference type="STRING" id="1442371.A0A0D2KKS5"/>
<name>A0A0D2KKS5_9EURO</name>
<protein>
    <recommendedName>
        <fullName evidence="5">Agmatine deiminase</fullName>
    </recommendedName>
</protein>
<sequence length="362" mass="39176">MPAARHVSDMPDQPHQQPPKAHHHGGFRMPAERARHSHTLMAFPSIESAESAEHLEALQSEVTSIANAISRFEPVHLYAREELISQATAMVSSNVSVKPAMVSELWIRDSGPVFVQDLSTGKRTAVKFNFNYWGGKLPAIGDEGIAAQIATHANEASVSSKLTMEGGGIEHDGEGTFLGTESCIINDNRNPGLSKSDAEAELEDKLGVTHFIWIPGVKGYDITDYHIDALARFTSPGVVLLSKPGPNAHATAIDVYNSARSILTSARDAKGRTLTVHDCEEPDTTLLGSPDKFNEVIGSYANYLLVNGGVIAPKFGQEKQDTAALELFKRLFPDREVVQVPINMLPRTGGGIHCATQQVPEI</sequence>
<dbReference type="OrthoDB" id="544103at2759"/>
<evidence type="ECO:0000313" key="4">
    <source>
        <dbReference type="Proteomes" id="UP000053411"/>
    </source>
</evidence>
<dbReference type="GO" id="GO:0004668">
    <property type="term" value="F:protein-arginine deiminase activity"/>
    <property type="evidence" value="ECO:0007669"/>
    <property type="project" value="InterPro"/>
</dbReference>
<organism evidence="3 4">
    <name type="scientific">Fonsecaea multimorphosa CBS 102226</name>
    <dbReference type="NCBI Taxonomy" id="1442371"/>
    <lineage>
        <taxon>Eukaryota</taxon>
        <taxon>Fungi</taxon>
        <taxon>Dikarya</taxon>
        <taxon>Ascomycota</taxon>
        <taxon>Pezizomycotina</taxon>
        <taxon>Eurotiomycetes</taxon>
        <taxon>Chaetothyriomycetidae</taxon>
        <taxon>Chaetothyriales</taxon>
        <taxon>Herpotrichiellaceae</taxon>
        <taxon>Fonsecaea</taxon>
    </lineage>
</organism>
<dbReference type="PANTHER" id="PTHR31377:SF0">
    <property type="entry name" value="AGMATINE DEIMINASE-RELATED"/>
    <property type="match status" value="1"/>
</dbReference>
<dbReference type="AlphaFoldDB" id="A0A0D2KKS5"/>
<evidence type="ECO:0000256" key="2">
    <source>
        <dbReference type="SAM" id="MobiDB-lite"/>
    </source>
</evidence>